<dbReference type="Proteomes" id="UP000253689">
    <property type="component" value="Chromosome"/>
</dbReference>
<gene>
    <name evidence="1" type="ORF">SDAV_001303</name>
</gene>
<dbReference type="AlphaFoldDB" id="A0A345DPY2"/>
<keyword evidence="2" id="KW-1185">Reference proteome</keyword>
<evidence type="ECO:0000313" key="2">
    <source>
        <dbReference type="Proteomes" id="UP000253689"/>
    </source>
</evidence>
<dbReference type="KEGG" id="sphh:SDAV_001303"/>
<protein>
    <submittedName>
        <fullName evidence="1">Uncharacterized protein</fullName>
    </submittedName>
</protein>
<dbReference type="RefSeq" id="WP_114564923.1">
    <property type="nucleotide sequence ID" value="NZ_CP031088.1"/>
</dbReference>
<reference evidence="2" key="1">
    <citation type="submission" date="2018-07" db="EMBL/GenBank/DDBJ databases">
        <title>Complete Genome Sequence of Spiroplasma phoeniceum.</title>
        <authorList>
            <person name="Davis R.E."/>
            <person name="Shao J.Y."/>
            <person name="Zhao Y."/>
            <person name="Silver A."/>
            <person name="Stump z."/>
            <person name="Gasparich G."/>
        </authorList>
    </citation>
    <scope>NUCLEOTIDE SEQUENCE [LARGE SCALE GENOMIC DNA]</scope>
    <source>
        <strain evidence="2">P40</strain>
    </source>
</reference>
<sequence length="203" mass="23914">MKKILSLIGVTTITTSGGAPLMAMIPYNSSSSSSNSNNNFIDKNANINFITKEYTFNPNSFLENEILFDCELNLTEELNINSFEELKENFNGFYFKNFNMYLSVFDKELNQNTYIVNALKPNEYYNYISLSDKNKNNFNLNFYQYKPNRYYEVEIIYNLNFFKKTDDNFYLTMLFRAQGFSENNNSIKLFIKPENIITFLKKV</sequence>
<name>A0A345DPY2_9MOLU</name>
<accession>A0A345DPY2</accession>
<proteinExistence type="predicted"/>
<organism evidence="1 2">
    <name type="scientific">Spiroplasma phoeniceum P40</name>
    <dbReference type="NCBI Taxonomy" id="1276259"/>
    <lineage>
        <taxon>Bacteria</taxon>
        <taxon>Bacillati</taxon>
        <taxon>Mycoplasmatota</taxon>
        <taxon>Mollicutes</taxon>
        <taxon>Entomoplasmatales</taxon>
        <taxon>Spiroplasmataceae</taxon>
        <taxon>Spiroplasma</taxon>
    </lineage>
</organism>
<dbReference type="EMBL" id="CP031088">
    <property type="protein sequence ID" value="AXF96270.1"/>
    <property type="molecule type" value="Genomic_DNA"/>
</dbReference>
<evidence type="ECO:0000313" key="1">
    <source>
        <dbReference type="EMBL" id="AXF96270.1"/>
    </source>
</evidence>